<evidence type="ECO:0000313" key="2">
    <source>
        <dbReference type="EMBL" id="GGN82431.1"/>
    </source>
</evidence>
<feature type="compositionally biased region" description="Polar residues" evidence="1">
    <location>
        <begin position="23"/>
        <end position="32"/>
    </location>
</feature>
<feature type="region of interest" description="Disordered" evidence="1">
    <location>
        <begin position="23"/>
        <end position="42"/>
    </location>
</feature>
<evidence type="ECO:0000313" key="3">
    <source>
        <dbReference type="Proteomes" id="UP000626982"/>
    </source>
</evidence>
<proteinExistence type="predicted"/>
<protein>
    <submittedName>
        <fullName evidence="2">Uncharacterized protein</fullName>
    </submittedName>
</protein>
<reference evidence="3" key="1">
    <citation type="journal article" date="2019" name="Int. J. Syst. Evol. Microbiol.">
        <title>The Global Catalogue of Microorganisms (GCM) 10K type strain sequencing project: providing services to taxonomists for standard genome sequencing and annotation.</title>
        <authorList>
            <consortium name="The Broad Institute Genomics Platform"/>
            <consortium name="The Broad Institute Genome Sequencing Center for Infectious Disease"/>
            <person name="Wu L."/>
            <person name="Ma J."/>
        </authorList>
    </citation>
    <scope>NUCLEOTIDE SEQUENCE [LARGE SCALE GENOMIC DNA]</scope>
    <source>
        <strain evidence="3">CGMCC 1.6960</strain>
    </source>
</reference>
<keyword evidence="3" id="KW-1185">Reference proteome</keyword>
<comment type="caution">
    <text evidence="2">The sequence shown here is derived from an EMBL/GenBank/DDBJ whole genome shotgun (WGS) entry which is preliminary data.</text>
</comment>
<organism evidence="2 3">
    <name type="scientific">Agrococcus terreus</name>
    <dbReference type="NCBI Taxonomy" id="574649"/>
    <lineage>
        <taxon>Bacteria</taxon>
        <taxon>Bacillati</taxon>
        <taxon>Actinomycetota</taxon>
        <taxon>Actinomycetes</taxon>
        <taxon>Micrococcales</taxon>
        <taxon>Microbacteriaceae</taxon>
        <taxon>Agrococcus</taxon>
    </lineage>
</organism>
<evidence type="ECO:0000256" key="1">
    <source>
        <dbReference type="SAM" id="MobiDB-lite"/>
    </source>
</evidence>
<feature type="compositionally biased region" description="Basic and acidic residues" evidence="1">
    <location>
        <begin position="33"/>
        <end position="42"/>
    </location>
</feature>
<dbReference type="EMBL" id="BMLM01000001">
    <property type="protein sequence ID" value="GGN82431.1"/>
    <property type="molecule type" value="Genomic_DNA"/>
</dbReference>
<dbReference type="Proteomes" id="UP000626982">
    <property type="component" value="Unassembled WGS sequence"/>
</dbReference>
<gene>
    <name evidence="2" type="ORF">GCM10010968_12230</name>
</gene>
<accession>A0ABQ2KGS6</accession>
<sequence length="63" mass="6691">MFALGSEPGSAITSALGLAATETSAMPATASSDRPDSTPRVRVERAERWEARVNTIADDITER</sequence>
<name>A0ABQ2KGS6_9MICO</name>